<feature type="compositionally biased region" description="Pro residues" evidence="2">
    <location>
        <begin position="144"/>
        <end position="158"/>
    </location>
</feature>
<comment type="caution">
    <text evidence="4">The sequence shown here is derived from an EMBL/GenBank/DDBJ whole genome shotgun (WGS) entry which is preliminary data.</text>
</comment>
<feature type="region of interest" description="Disordered" evidence="2">
    <location>
        <begin position="138"/>
        <end position="158"/>
    </location>
</feature>
<keyword evidence="5" id="KW-1185">Reference proteome</keyword>
<feature type="non-terminal residue" evidence="4">
    <location>
        <position position="158"/>
    </location>
</feature>
<dbReference type="InterPro" id="IPR023246">
    <property type="entry name" value="AUTS2"/>
</dbReference>
<feature type="signal peptide" evidence="3">
    <location>
        <begin position="1"/>
        <end position="22"/>
    </location>
</feature>
<protein>
    <submittedName>
        <fullName evidence="4">Uncharacterized protein</fullName>
    </submittedName>
</protein>
<evidence type="ECO:0000256" key="2">
    <source>
        <dbReference type="SAM" id="MobiDB-lite"/>
    </source>
</evidence>
<dbReference type="PANTHER" id="PTHR14429:SF22">
    <property type="entry name" value="AGAP013055-PA"/>
    <property type="match status" value="1"/>
</dbReference>
<evidence type="ECO:0000256" key="3">
    <source>
        <dbReference type="SAM" id="SignalP"/>
    </source>
</evidence>
<dbReference type="EMBL" id="JARBHB010000006">
    <property type="protein sequence ID" value="KAJ8880989.1"/>
    <property type="molecule type" value="Genomic_DNA"/>
</dbReference>
<feature type="chain" id="PRO_5047520707" evidence="3">
    <location>
        <begin position="23"/>
        <end position="158"/>
    </location>
</feature>
<feature type="region of interest" description="Disordered" evidence="2">
    <location>
        <begin position="16"/>
        <end position="51"/>
    </location>
</feature>
<accession>A0ABQ9H9M2</accession>
<keyword evidence="3" id="KW-0732">Signal</keyword>
<feature type="compositionally biased region" description="Low complexity" evidence="2">
    <location>
        <begin position="36"/>
        <end position="51"/>
    </location>
</feature>
<keyword evidence="1" id="KW-0597">Phosphoprotein</keyword>
<dbReference type="Proteomes" id="UP001159363">
    <property type="component" value="Chromosome 5"/>
</dbReference>
<dbReference type="PANTHER" id="PTHR14429">
    <property type="entry name" value="FIBROSIN FAMILY MEMBER"/>
    <property type="match status" value="1"/>
</dbReference>
<evidence type="ECO:0000256" key="1">
    <source>
        <dbReference type="ARBA" id="ARBA00022553"/>
    </source>
</evidence>
<proteinExistence type="predicted"/>
<evidence type="ECO:0000313" key="4">
    <source>
        <dbReference type="EMBL" id="KAJ8880989.1"/>
    </source>
</evidence>
<organism evidence="4 5">
    <name type="scientific">Dryococelus australis</name>
    <dbReference type="NCBI Taxonomy" id="614101"/>
    <lineage>
        <taxon>Eukaryota</taxon>
        <taxon>Metazoa</taxon>
        <taxon>Ecdysozoa</taxon>
        <taxon>Arthropoda</taxon>
        <taxon>Hexapoda</taxon>
        <taxon>Insecta</taxon>
        <taxon>Pterygota</taxon>
        <taxon>Neoptera</taxon>
        <taxon>Polyneoptera</taxon>
        <taxon>Phasmatodea</taxon>
        <taxon>Verophasmatodea</taxon>
        <taxon>Anareolatae</taxon>
        <taxon>Phasmatidae</taxon>
        <taxon>Eurycanthinae</taxon>
        <taxon>Dryococelus</taxon>
    </lineage>
</organism>
<sequence length="158" mass="16758">MLVKVVLVFASSAGSQLSPAGAVPRPTPPPVPLPATHPMHPSSHPYSTAPLFAPPPLPPSVATASPLSLPAAPNPNPFSAESLFQTKCCSGVADQADLLRRELDSRFLASQDRSLAVGPPPYLRTEMHHHQHQHTHVHQHTTPILPPPAPALFPPPLV</sequence>
<name>A0ABQ9H9M2_9NEOP</name>
<feature type="compositionally biased region" description="Pro residues" evidence="2">
    <location>
        <begin position="25"/>
        <end position="35"/>
    </location>
</feature>
<reference evidence="4 5" key="1">
    <citation type="submission" date="2023-02" db="EMBL/GenBank/DDBJ databases">
        <title>LHISI_Scaffold_Assembly.</title>
        <authorList>
            <person name="Stuart O.P."/>
            <person name="Cleave R."/>
            <person name="Magrath M.J.L."/>
            <person name="Mikheyev A.S."/>
        </authorList>
    </citation>
    <scope>NUCLEOTIDE SEQUENCE [LARGE SCALE GENOMIC DNA]</scope>
    <source>
        <strain evidence="4">Daus_M_001</strain>
        <tissue evidence="4">Leg muscle</tissue>
    </source>
</reference>
<evidence type="ECO:0000313" key="5">
    <source>
        <dbReference type="Proteomes" id="UP001159363"/>
    </source>
</evidence>
<gene>
    <name evidence="4" type="ORF">PR048_017462</name>
</gene>